<dbReference type="Pfam" id="PF00581">
    <property type="entry name" value="Rhodanese"/>
    <property type="match status" value="1"/>
</dbReference>
<keyword evidence="8" id="KW-1185">Reference proteome</keyword>
<evidence type="ECO:0000259" key="5">
    <source>
        <dbReference type="PROSITE" id="PS50056"/>
    </source>
</evidence>
<dbReference type="SUPFAM" id="SSF52799">
    <property type="entry name" value="(Phosphotyrosine protein) phosphatases II"/>
    <property type="match status" value="1"/>
</dbReference>
<dbReference type="Gene3D" id="3.40.250.10">
    <property type="entry name" value="Rhodanese-like domain"/>
    <property type="match status" value="1"/>
</dbReference>
<feature type="compositionally biased region" description="Pro residues" evidence="3">
    <location>
        <begin position="1"/>
        <end position="11"/>
    </location>
</feature>
<dbReference type="RefSeq" id="XP_060288391.1">
    <property type="nucleotide sequence ID" value="XM_060430784.1"/>
</dbReference>
<feature type="compositionally biased region" description="Gly residues" evidence="3">
    <location>
        <begin position="169"/>
        <end position="179"/>
    </location>
</feature>
<dbReference type="FunFam" id="3.40.250.10:FF:000051">
    <property type="entry name" value="Protein tyrosine phosphatase (Pyp1), putative"/>
    <property type="match status" value="1"/>
</dbReference>
<dbReference type="PRINTS" id="PR00700">
    <property type="entry name" value="PRTYPHPHTASE"/>
</dbReference>
<feature type="compositionally biased region" description="Low complexity" evidence="3">
    <location>
        <begin position="704"/>
        <end position="714"/>
    </location>
</feature>
<proteinExistence type="inferred from homology"/>
<dbReference type="InterPro" id="IPR000242">
    <property type="entry name" value="PTP_cat"/>
</dbReference>
<feature type="compositionally biased region" description="Polar residues" evidence="3">
    <location>
        <begin position="12"/>
        <end position="25"/>
    </location>
</feature>
<dbReference type="PROSITE" id="PS50055">
    <property type="entry name" value="TYR_PHOSPHATASE_PTP"/>
    <property type="match status" value="1"/>
</dbReference>
<dbReference type="InterPro" id="IPR029021">
    <property type="entry name" value="Prot-tyrosine_phosphatase-like"/>
</dbReference>
<dbReference type="EMBL" id="MU838997">
    <property type="protein sequence ID" value="KAK1772178.1"/>
    <property type="molecule type" value="Genomic_DNA"/>
</dbReference>
<dbReference type="InterPro" id="IPR016130">
    <property type="entry name" value="Tyr_Pase_AS"/>
</dbReference>
<dbReference type="EC" id="3.1.3.48" evidence="2"/>
<comment type="caution">
    <text evidence="7">The sequence shown here is derived from an EMBL/GenBank/DDBJ whole genome shotgun (WGS) entry which is preliminary data.</text>
</comment>
<feature type="domain" description="Tyrosine-protein phosphatase" evidence="4">
    <location>
        <begin position="561"/>
        <end position="993"/>
    </location>
</feature>
<dbReference type="InterPro" id="IPR036873">
    <property type="entry name" value="Rhodanese-like_dom_sf"/>
</dbReference>
<dbReference type="PROSITE" id="PS50056">
    <property type="entry name" value="TYR_PHOSPHATASE_2"/>
    <property type="match status" value="1"/>
</dbReference>
<feature type="domain" description="Rhodanese" evidence="6">
    <location>
        <begin position="308"/>
        <end position="424"/>
    </location>
</feature>
<evidence type="ECO:0000259" key="4">
    <source>
        <dbReference type="PROSITE" id="PS50055"/>
    </source>
</evidence>
<feature type="compositionally biased region" description="Low complexity" evidence="3">
    <location>
        <begin position="1002"/>
        <end position="1019"/>
    </location>
</feature>
<feature type="compositionally biased region" description="Low complexity" evidence="3">
    <location>
        <begin position="136"/>
        <end position="151"/>
    </location>
</feature>
<dbReference type="PROSITE" id="PS50206">
    <property type="entry name" value="RHODANESE_3"/>
    <property type="match status" value="1"/>
</dbReference>
<comment type="similarity">
    <text evidence="1">Belongs to the protein-tyrosine phosphatase family. Non-receptor class subfamily.</text>
</comment>
<feature type="region of interest" description="Disordered" evidence="3">
    <location>
        <begin position="1002"/>
        <end position="1034"/>
    </location>
</feature>
<evidence type="ECO:0000256" key="1">
    <source>
        <dbReference type="ARBA" id="ARBA00009649"/>
    </source>
</evidence>
<dbReference type="SMART" id="SM00404">
    <property type="entry name" value="PTPc_motif"/>
    <property type="match status" value="1"/>
</dbReference>
<dbReference type="SMART" id="SM00450">
    <property type="entry name" value="RHOD"/>
    <property type="match status" value="1"/>
</dbReference>
<reference evidence="7" key="1">
    <citation type="submission" date="2023-06" db="EMBL/GenBank/DDBJ databases">
        <title>Genome-scale phylogeny and comparative genomics of the fungal order Sordariales.</title>
        <authorList>
            <consortium name="Lawrence Berkeley National Laboratory"/>
            <person name="Hensen N."/>
            <person name="Bonometti L."/>
            <person name="Westerberg I."/>
            <person name="Brannstrom I.O."/>
            <person name="Guillou S."/>
            <person name="Cros-Aarteil S."/>
            <person name="Calhoun S."/>
            <person name="Haridas S."/>
            <person name="Kuo A."/>
            <person name="Mondo S."/>
            <person name="Pangilinan J."/>
            <person name="Riley R."/>
            <person name="Labutti K."/>
            <person name="Andreopoulos B."/>
            <person name="Lipzen A."/>
            <person name="Chen C."/>
            <person name="Yanf M."/>
            <person name="Daum C."/>
            <person name="Ng V."/>
            <person name="Clum A."/>
            <person name="Steindorff A."/>
            <person name="Ohm R."/>
            <person name="Martin F."/>
            <person name="Silar P."/>
            <person name="Natvig D."/>
            <person name="Lalanne C."/>
            <person name="Gautier V."/>
            <person name="Ament-Velasquez S.L."/>
            <person name="Kruys A."/>
            <person name="Hutchinson M.I."/>
            <person name="Powell A.J."/>
            <person name="Barry K."/>
            <person name="Miller A.N."/>
            <person name="Grigoriev I.V."/>
            <person name="Debuchy R."/>
            <person name="Gladieux P."/>
            <person name="Thoren M.H."/>
            <person name="Johannesson H."/>
        </authorList>
    </citation>
    <scope>NUCLEOTIDE SEQUENCE</scope>
    <source>
        <strain evidence="7">8032-3</strain>
    </source>
</reference>
<dbReference type="PANTHER" id="PTHR19134:SF561">
    <property type="entry name" value="PROTEIN TYROSINE PHOSPHATASE 36E, ISOFORM A"/>
    <property type="match status" value="1"/>
</dbReference>
<dbReference type="PANTHER" id="PTHR19134">
    <property type="entry name" value="RECEPTOR-TYPE TYROSINE-PROTEIN PHOSPHATASE"/>
    <property type="match status" value="1"/>
</dbReference>
<gene>
    <name evidence="7" type="ORF">QBC33DRAFT_574853</name>
</gene>
<dbReference type="Proteomes" id="UP001244011">
    <property type="component" value="Unassembled WGS sequence"/>
</dbReference>
<sequence length="1034" mass="111540">MKTPGLAPPGPSSQSYLTAKTNTPLASPRLPYSVGQPCPPKLSPTAGRGAVQSPSPNYFSLAVEPALDPRDSSAIPHENWSPASSSVKPFAAALPKHLPIDANPDFEAFRRQIDANLGRSAFNLSAGNFSSLSGNPNAPSTPASAPSAIPRPRLPRWHTHGSDVLEGLSGTGTGTGTGTGNKSALTSAPAVKMDVDTHSLHDSAYVSSDSKRNSESSLDPSSFLNMGQFESPAQMESPFPVPERRRQGLSASAAVQDRQPHFSRTQGKPDTWPALASAATQRPAGRDGDAGPSMMTPSQLKDLIRDAPESAILILDVRVSPQYAQSRISGALNLCIPTTLLKRATFNLQKLQQTFQGGREQEKFAKWRDTTHLVVYDASSSDKRDATSALNMLKKFANEGYTGSANILRGGFKAFAASYPDLIDSSSSRSPATLSLGSHASSNGGLPVLAPVIGGVMLPVAVNNSNPFFSNIRQNQDLVDGVGQLDIAVPPRLDPETLPRWLRDAAEKPDHGKKVSDRFLEIELREKSRMTDAYSVFVPPGVTTDGAQETKVRLSGIEQGDKNRYKDILPFEHARVHLGGKPAGGCDYVNASHLKASRSHKRYIATQGPLPATFEDFWSVIWDQDVRVIVMLTAESEGGQLKCHQYWKDREFGALKLRSLSEKKVSLDLDKHRSESMVTPGSNAAHSFSWNTTQAEMGRRRANTTTTLESSTPTPAQPNLGGSDKTPADETPYVIIRKFALSHAAHPFSPMREITQMHYPSWPDFGAPAEPSHLLALVELANVMQRAVLPINISGSISSGGGPRMVSRGNSDVVPVQWHDAPESNENSRPMLVHCSAGCGRTGAFCTIDTVIDMLKRQRLRAVKKANKKAAEGEKRIAEQMIRENIREKRRALGKGSDDGDVPMDRKATAAMADDGCVSPLATFQEPPPDWPGEVSTGPPTEDEDDEGIDLSWLDDESVDLIARTVEDFRGQRLSMVQSLRQFVLCYEAMLEWVWRVQQRGSSSSSSTSSSSSSTAGGASSRGGGRARSGSLAM</sequence>
<evidence type="ECO:0000256" key="3">
    <source>
        <dbReference type="SAM" id="MobiDB-lite"/>
    </source>
</evidence>
<dbReference type="SUPFAM" id="SSF52821">
    <property type="entry name" value="Rhodanese/Cell cycle control phosphatase"/>
    <property type="match status" value="1"/>
</dbReference>
<accession>A0AAJ0C8L9</accession>
<feature type="region of interest" description="Disordered" evidence="3">
    <location>
        <begin position="1"/>
        <end position="57"/>
    </location>
</feature>
<dbReference type="Pfam" id="PF00102">
    <property type="entry name" value="Y_phosphatase"/>
    <property type="match status" value="2"/>
</dbReference>
<evidence type="ECO:0000313" key="8">
    <source>
        <dbReference type="Proteomes" id="UP001244011"/>
    </source>
</evidence>
<dbReference type="InterPro" id="IPR001763">
    <property type="entry name" value="Rhodanese-like_dom"/>
</dbReference>
<dbReference type="PROSITE" id="PS00383">
    <property type="entry name" value="TYR_PHOSPHATASE_1"/>
    <property type="match status" value="1"/>
</dbReference>
<dbReference type="CDD" id="cd18533">
    <property type="entry name" value="PTP_fungal"/>
    <property type="match status" value="1"/>
</dbReference>
<dbReference type="InterPro" id="IPR000387">
    <property type="entry name" value="Tyr_Pase_dom"/>
</dbReference>
<feature type="region of interest" description="Disordered" evidence="3">
    <location>
        <begin position="204"/>
        <end position="293"/>
    </location>
</feature>
<feature type="region of interest" description="Disordered" evidence="3">
    <location>
        <begin position="919"/>
        <end position="948"/>
    </location>
</feature>
<feature type="region of interest" description="Disordered" evidence="3">
    <location>
        <begin position="693"/>
        <end position="728"/>
    </location>
</feature>
<feature type="domain" description="Tyrosine specific protein phosphatases" evidence="5">
    <location>
        <begin position="823"/>
        <end position="893"/>
    </location>
</feature>
<dbReference type="InterPro" id="IPR050348">
    <property type="entry name" value="Protein-Tyr_Phosphatase"/>
</dbReference>
<dbReference type="CDD" id="cd01446">
    <property type="entry name" value="DSP_MapKP"/>
    <property type="match status" value="1"/>
</dbReference>
<organism evidence="7 8">
    <name type="scientific">Phialemonium atrogriseum</name>
    <dbReference type="NCBI Taxonomy" id="1093897"/>
    <lineage>
        <taxon>Eukaryota</taxon>
        <taxon>Fungi</taxon>
        <taxon>Dikarya</taxon>
        <taxon>Ascomycota</taxon>
        <taxon>Pezizomycotina</taxon>
        <taxon>Sordariomycetes</taxon>
        <taxon>Sordariomycetidae</taxon>
        <taxon>Cephalothecales</taxon>
        <taxon>Cephalothecaceae</taxon>
        <taxon>Phialemonium</taxon>
    </lineage>
</organism>
<feature type="region of interest" description="Disordered" evidence="3">
    <location>
        <begin position="133"/>
        <end position="185"/>
    </location>
</feature>
<dbReference type="GeneID" id="85313971"/>
<dbReference type="Gene3D" id="3.90.190.10">
    <property type="entry name" value="Protein tyrosine phosphatase superfamily"/>
    <property type="match status" value="1"/>
</dbReference>
<name>A0AAJ0C8L9_9PEZI</name>
<evidence type="ECO:0000256" key="2">
    <source>
        <dbReference type="ARBA" id="ARBA00013064"/>
    </source>
</evidence>
<dbReference type="SMART" id="SM00194">
    <property type="entry name" value="PTPc"/>
    <property type="match status" value="1"/>
</dbReference>
<dbReference type="GO" id="GO:0004725">
    <property type="term" value="F:protein tyrosine phosphatase activity"/>
    <property type="evidence" value="ECO:0007669"/>
    <property type="project" value="UniProtKB-EC"/>
</dbReference>
<feature type="compositionally biased region" description="Polar residues" evidence="3">
    <location>
        <begin position="215"/>
        <end position="225"/>
    </location>
</feature>
<evidence type="ECO:0000259" key="6">
    <source>
        <dbReference type="PROSITE" id="PS50206"/>
    </source>
</evidence>
<dbReference type="InterPro" id="IPR003595">
    <property type="entry name" value="Tyr_Pase_cat"/>
</dbReference>
<protein>
    <recommendedName>
        <fullName evidence="2">protein-tyrosine-phosphatase</fullName>
        <ecNumber evidence="2">3.1.3.48</ecNumber>
    </recommendedName>
</protein>
<dbReference type="AlphaFoldDB" id="A0AAJ0C8L9"/>
<evidence type="ECO:0000313" key="7">
    <source>
        <dbReference type="EMBL" id="KAK1772178.1"/>
    </source>
</evidence>